<keyword evidence="5" id="KW-1185">Reference proteome</keyword>
<dbReference type="Gene3D" id="2.80.10.50">
    <property type="match status" value="1"/>
</dbReference>
<accession>A0A565AUU4</accession>
<dbReference type="CDD" id="cd23340">
    <property type="entry name" value="beta-trefoil_FSCN_ACP-like"/>
    <property type="match status" value="1"/>
</dbReference>
<dbReference type="InterPro" id="IPR008999">
    <property type="entry name" value="Actin-crosslinking"/>
</dbReference>
<dbReference type="OrthoDB" id="2432302at2759"/>
<comment type="caution">
    <text evidence="4">The sequence shown here is derived from an EMBL/GenBank/DDBJ whole genome shotgun (WGS) entry which is preliminary data.</text>
</comment>
<evidence type="ECO:0000313" key="5">
    <source>
        <dbReference type="Proteomes" id="UP000489600"/>
    </source>
</evidence>
<evidence type="ECO:0000256" key="1">
    <source>
        <dbReference type="SAM" id="MobiDB-lite"/>
    </source>
</evidence>
<dbReference type="Pfam" id="PF04601">
    <property type="entry name" value="DUF569"/>
    <property type="match status" value="1"/>
</dbReference>
<dbReference type="FunFam" id="2.80.10.50:FF:000067">
    <property type="entry name" value="BnaC05g19630D protein"/>
    <property type="match status" value="1"/>
</dbReference>
<dbReference type="PANTHER" id="PTHR31205">
    <property type="entry name" value="ACTIN CROSS-LINKING PROTEIN (DUF569)"/>
    <property type="match status" value="1"/>
</dbReference>
<dbReference type="EMBL" id="CABITT030000001">
    <property type="protein sequence ID" value="VVA92345.1"/>
    <property type="molecule type" value="Genomic_DNA"/>
</dbReference>
<organism evidence="4 5">
    <name type="scientific">Arabis nemorensis</name>
    <dbReference type="NCBI Taxonomy" id="586526"/>
    <lineage>
        <taxon>Eukaryota</taxon>
        <taxon>Viridiplantae</taxon>
        <taxon>Streptophyta</taxon>
        <taxon>Embryophyta</taxon>
        <taxon>Tracheophyta</taxon>
        <taxon>Spermatophyta</taxon>
        <taxon>Magnoliopsida</taxon>
        <taxon>eudicotyledons</taxon>
        <taxon>Gunneridae</taxon>
        <taxon>Pentapetalae</taxon>
        <taxon>rosids</taxon>
        <taxon>malvids</taxon>
        <taxon>Brassicales</taxon>
        <taxon>Brassicaceae</taxon>
        <taxon>Arabideae</taxon>
        <taxon>Arabis</taxon>
    </lineage>
</organism>
<feature type="compositionally biased region" description="Low complexity" evidence="1">
    <location>
        <begin position="172"/>
        <end position="199"/>
    </location>
</feature>
<feature type="domain" description="DUF569" evidence="3">
    <location>
        <begin position="205"/>
        <end position="283"/>
    </location>
</feature>
<dbReference type="InterPro" id="IPR007679">
    <property type="entry name" value="DUF569"/>
</dbReference>
<dbReference type="SUPFAM" id="SSF50405">
    <property type="entry name" value="Actin-crosslinking proteins"/>
    <property type="match status" value="1"/>
</dbReference>
<dbReference type="PANTHER" id="PTHR31205:SF40">
    <property type="entry name" value="ACTIN CROSS-LINKING PROTEIN"/>
    <property type="match status" value="1"/>
</dbReference>
<proteinExistence type="predicted"/>
<dbReference type="Pfam" id="PF22932">
    <property type="entry name" value="Ubiq_DUF_assoc"/>
    <property type="match status" value="1"/>
</dbReference>
<evidence type="ECO:0000259" key="3">
    <source>
        <dbReference type="Pfam" id="PF22932"/>
    </source>
</evidence>
<reference evidence="4" key="1">
    <citation type="submission" date="2019-07" db="EMBL/GenBank/DDBJ databases">
        <authorList>
            <person name="Dittberner H."/>
        </authorList>
    </citation>
    <scope>NUCLEOTIDE SEQUENCE [LARGE SCALE GENOMIC DNA]</scope>
</reference>
<dbReference type="Proteomes" id="UP000489600">
    <property type="component" value="Unassembled WGS sequence"/>
</dbReference>
<dbReference type="InterPro" id="IPR054726">
    <property type="entry name" value="Ubiq_DUF569-assoc"/>
</dbReference>
<name>A0A565AUU4_9BRAS</name>
<sequence>MEFFQKAKVIRMHNSHNKYLTAEDDEESVTQDRNGSSKNARWFVEPVRGSFHVIRLKSCYGKYLTASNEPFLLGATGKKVIQLKQSRLDSSVEWEPVREGSKIKLRTRDGRYLRANGGLPPWRNSVTHDNPHLLATLDMISWEVDVVEILIDPTADSPEPKTPPPHRRPSNSSLSVSHSRTPSSSSLSDRSDLDSSVESPPKSDGRTIYYRVADEEGHVEDESTVEYAFTFKGNSVAELIQTLREETCLEDAVVCTRSPLNGKLFPLRLQLPPNNGTLHVVLLPSSASH</sequence>
<evidence type="ECO:0000259" key="2">
    <source>
        <dbReference type="Pfam" id="PF04601"/>
    </source>
</evidence>
<dbReference type="AlphaFoldDB" id="A0A565AUU4"/>
<feature type="domain" description="DUF569" evidence="2">
    <location>
        <begin position="1"/>
        <end position="142"/>
    </location>
</feature>
<protein>
    <submittedName>
        <fullName evidence="4">Uncharacterized protein</fullName>
    </submittedName>
</protein>
<gene>
    <name evidence="4" type="ORF">ANE_LOCUS2790</name>
</gene>
<feature type="region of interest" description="Disordered" evidence="1">
    <location>
        <begin position="154"/>
        <end position="207"/>
    </location>
</feature>
<evidence type="ECO:0000313" key="4">
    <source>
        <dbReference type="EMBL" id="VVA92345.1"/>
    </source>
</evidence>